<sequence>MLRIGPKLKLKIHAALGISSVLLFATKAFLPLFKNIEIPILLPVTLGRIGAIAGVAAFLSGGGLGKFLSEERSKVAEIHMILMLSGLLLQVPSLSDPAPNLFMSATAWIGLFILCVGWIYGRRIFRRTLFKFPWETK</sequence>
<evidence type="ECO:0000256" key="1">
    <source>
        <dbReference type="SAM" id="Phobius"/>
    </source>
</evidence>
<feature type="transmembrane region" description="Helical" evidence="1">
    <location>
        <begin position="45"/>
        <end position="64"/>
    </location>
</feature>
<feature type="transmembrane region" description="Helical" evidence="1">
    <location>
        <begin position="12"/>
        <end position="33"/>
    </location>
</feature>
<name>S3UYI5_9LEPT</name>
<evidence type="ECO:0000313" key="2">
    <source>
        <dbReference type="EMBL" id="EPG74288.1"/>
    </source>
</evidence>
<keyword evidence="3" id="KW-1185">Reference proteome</keyword>
<feature type="transmembrane region" description="Helical" evidence="1">
    <location>
        <begin position="76"/>
        <end position="95"/>
    </location>
</feature>
<evidence type="ECO:0000313" key="3">
    <source>
        <dbReference type="Proteomes" id="UP000014540"/>
    </source>
</evidence>
<feature type="transmembrane region" description="Helical" evidence="1">
    <location>
        <begin position="101"/>
        <end position="121"/>
    </location>
</feature>
<organism evidence="2 3">
    <name type="scientific">Leptospira fainei serovar Hurstbridge str. BUT 6</name>
    <dbReference type="NCBI Taxonomy" id="1193011"/>
    <lineage>
        <taxon>Bacteria</taxon>
        <taxon>Pseudomonadati</taxon>
        <taxon>Spirochaetota</taxon>
        <taxon>Spirochaetia</taxon>
        <taxon>Leptospirales</taxon>
        <taxon>Leptospiraceae</taxon>
        <taxon>Leptospira</taxon>
    </lineage>
</organism>
<keyword evidence="1" id="KW-0472">Membrane</keyword>
<dbReference type="AlphaFoldDB" id="S3UYI5"/>
<keyword evidence="1" id="KW-0812">Transmembrane</keyword>
<dbReference type="OrthoDB" id="331062at2"/>
<reference evidence="2" key="1">
    <citation type="submission" date="2013-04" db="EMBL/GenBank/DDBJ databases">
        <authorList>
            <person name="Harkins D.M."/>
            <person name="Durkin A.S."/>
            <person name="Selengut J.D."/>
            <person name="Sanka R."/>
            <person name="DePew J."/>
            <person name="Purushe J."/>
            <person name="Ahmed A."/>
            <person name="van der Linden H."/>
            <person name="Goris M.G.A."/>
            <person name="Hartskeerl R.A."/>
            <person name="Vinetz J.M."/>
            <person name="Sutton G.G."/>
            <person name="Nelson W.C."/>
            <person name="Fouts D.E."/>
        </authorList>
    </citation>
    <scope>NUCLEOTIDE SEQUENCE [LARGE SCALE GENOMIC DNA]</scope>
    <source>
        <strain evidence="2">BUT 6</strain>
    </source>
</reference>
<proteinExistence type="predicted"/>
<dbReference type="EMBL" id="AKWZ02000010">
    <property type="protein sequence ID" value="EPG74288.1"/>
    <property type="molecule type" value="Genomic_DNA"/>
</dbReference>
<dbReference type="Proteomes" id="UP000014540">
    <property type="component" value="Unassembled WGS sequence"/>
</dbReference>
<accession>S3UYI5</accession>
<protein>
    <submittedName>
        <fullName evidence="2">Uncharacterized protein</fullName>
    </submittedName>
</protein>
<gene>
    <name evidence="2" type="ORF">LEP1GSC058_2342</name>
</gene>
<comment type="caution">
    <text evidence="2">The sequence shown here is derived from an EMBL/GenBank/DDBJ whole genome shotgun (WGS) entry which is preliminary data.</text>
</comment>
<dbReference type="RefSeq" id="WP_016550744.1">
    <property type="nucleotide sequence ID" value="NZ_AKWZ02000010.1"/>
</dbReference>
<keyword evidence="1" id="KW-1133">Transmembrane helix</keyword>